<dbReference type="Gene3D" id="2.170.270.10">
    <property type="entry name" value="SET domain"/>
    <property type="match status" value="1"/>
</dbReference>
<evidence type="ECO:0000259" key="2">
    <source>
        <dbReference type="PROSITE" id="PS50280"/>
    </source>
</evidence>
<evidence type="ECO:0000313" key="4">
    <source>
        <dbReference type="Proteomes" id="UP001230188"/>
    </source>
</evidence>
<dbReference type="InterPro" id="IPR001214">
    <property type="entry name" value="SET_dom"/>
</dbReference>
<comment type="caution">
    <text evidence="3">The sequence shown here is derived from an EMBL/GenBank/DDBJ whole genome shotgun (WGS) entry which is preliminary data.</text>
</comment>
<feature type="domain" description="SET" evidence="2">
    <location>
        <begin position="38"/>
        <end position="151"/>
    </location>
</feature>
<keyword evidence="4" id="KW-1185">Reference proteome</keyword>
<evidence type="ECO:0000313" key="3">
    <source>
        <dbReference type="EMBL" id="KAJ8608267.1"/>
    </source>
</evidence>
<proteinExistence type="predicted"/>
<evidence type="ECO:0000256" key="1">
    <source>
        <dbReference type="SAM" id="Phobius"/>
    </source>
</evidence>
<dbReference type="Pfam" id="PF00856">
    <property type="entry name" value="SET"/>
    <property type="match status" value="1"/>
</dbReference>
<keyword evidence="1" id="KW-1133">Transmembrane helix</keyword>
<protein>
    <recommendedName>
        <fullName evidence="2">SET domain-containing protein</fullName>
    </recommendedName>
</protein>
<dbReference type="InterPro" id="IPR046341">
    <property type="entry name" value="SET_dom_sf"/>
</dbReference>
<dbReference type="SUPFAM" id="SSF82199">
    <property type="entry name" value="SET domain"/>
    <property type="match status" value="1"/>
</dbReference>
<dbReference type="EMBL" id="JAQMWT010000177">
    <property type="protein sequence ID" value="KAJ8608267.1"/>
    <property type="molecule type" value="Genomic_DNA"/>
</dbReference>
<gene>
    <name evidence="3" type="ORF">CTAYLR_007264</name>
</gene>
<dbReference type="PROSITE" id="PS50280">
    <property type="entry name" value="SET"/>
    <property type="match status" value="1"/>
</dbReference>
<sequence length="173" mass="19687">MNDVRVLVVGTLAVTAVCCLWLRRRRQRNQWFVGPAWRDVEVRRSRVADAGDGLFAKRRFKVGEVVCEYRGRVLSLVQALRLPNRDYLMGGFGLNVHIDASEAYAVPGRYINDNDPDLLNAEFRKLPKLRKATVVAIRPIEAGDEIYAAYGASYWRARGKQQHGPTKEREKTA</sequence>
<feature type="transmembrane region" description="Helical" evidence="1">
    <location>
        <begin position="6"/>
        <end position="22"/>
    </location>
</feature>
<keyword evidence="1" id="KW-0812">Transmembrane</keyword>
<name>A0AAD7UII3_9STRA</name>
<dbReference type="AlphaFoldDB" id="A0AAD7UII3"/>
<reference evidence="3" key="1">
    <citation type="submission" date="2023-01" db="EMBL/GenBank/DDBJ databases">
        <title>Metagenome sequencing of chrysophaentin producing Chrysophaeum taylorii.</title>
        <authorList>
            <person name="Davison J."/>
            <person name="Bewley C."/>
        </authorList>
    </citation>
    <scope>NUCLEOTIDE SEQUENCE</scope>
    <source>
        <strain evidence="3">NIES-1699</strain>
    </source>
</reference>
<dbReference type="SMART" id="SM00317">
    <property type="entry name" value="SET"/>
    <property type="match status" value="1"/>
</dbReference>
<accession>A0AAD7UII3</accession>
<dbReference type="Proteomes" id="UP001230188">
    <property type="component" value="Unassembled WGS sequence"/>
</dbReference>
<organism evidence="3 4">
    <name type="scientific">Chrysophaeum taylorii</name>
    <dbReference type="NCBI Taxonomy" id="2483200"/>
    <lineage>
        <taxon>Eukaryota</taxon>
        <taxon>Sar</taxon>
        <taxon>Stramenopiles</taxon>
        <taxon>Ochrophyta</taxon>
        <taxon>Pelagophyceae</taxon>
        <taxon>Pelagomonadales</taxon>
        <taxon>Pelagomonadaceae</taxon>
        <taxon>Chrysophaeum</taxon>
    </lineage>
</organism>
<keyword evidence="1" id="KW-0472">Membrane</keyword>